<dbReference type="PANTHER" id="PTHR43711:SF1">
    <property type="entry name" value="HISTIDINE KINASE 1"/>
    <property type="match status" value="1"/>
</dbReference>
<feature type="domain" description="Histidine kinase" evidence="6">
    <location>
        <begin position="243"/>
        <end position="459"/>
    </location>
</feature>
<dbReference type="InterPro" id="IPR003594">
    <property type="entry name" value="HATPase_dom"/>
</dbReference>
<dbReference type="RefSeq" id="WP_007688434.1">
    <property type="nucleotide sequence ID" value="NZ_CP013070.1"/>
</dbReference>
<dbReference type="InterPro" id="IPR004358">
    <property type="entry name" value="Sig_transdc_His_kin-like_C"/>
</dbReference>
<evidence type="ECO:0000256" key="5">
    <source>
        <dbReference type="ARBA" id="ARBA00023012"/>
    </source>
</evidence>
<dbReference type="KEGG" id="sinb:SIDU_03185"/>
<keyword evidence="5" id="KW-0902">Two-component regulatory system</keyword>
<keyword evidence="4 7" id="KW-0418">Kinase</keyword>
<reference evidence="7 8" key="1">
    <citation type="journal article" date="2012" name="J. Bacteriol.">
        <title>Genome sequence of Sphingobium indicum B90A, a hexachlorocyclohexane-degrading bacterium.</title>
        <authorList>
            <person name="Anand S."/>
            <person name="Sangwan N."/>
            <person name="Lata P."/>
            <person name="Kaur J."/>
            <person name="Dua A."/>
            <person name="Singh A.K."/>
            <person name="Verma M."/>
            <person name="Kaur J."/>
            <person name="Khurana J.P."/>
            <person name="Khurana P."/>
            <person name="Mathur S."/>
            <person name="Lal R."/>
        </authorList>
    </citation>
    <scope>NUCLEOTIDE SEQUENCE [LARGE SCALE GENOMIC DNA]</scope>
    <source>
        <strain evidence="8">DSM 16412 / CCM 7286 / MTCC 6364 / B90A</strain>
    </source>
</reference>
<dbReference type="InterPro" id="IPR050736">
    <property type="entry name" value="Sensor_HK_Regulatory"/>
</dbReference>
<dbReference type="EMBL" id="CP013070">
    <property type="protein sequence ID" value="APL93602.1"/>
    <property type="molecule type" value="Genomic_DNA"/>
</dbReference>
<comment type="catalytic activity">
    <reaction evidence="1">
        <text>ATP + protein L-histidine = ADP + protein N-phospho-L-histidine.</text>
        <dbReference type="EC" id="2.7.13.3"/>
    </reaction>
</comment>
<evidence type="ECO:0000259" key="6">
    <source>
        <dbReference type="PROSITE" id="PS50109"/>
    </source>
</evidence>
<dbReference type="Pfam" id="PF02518">
    <property type="entry name" value="HATPase_c"/>
    <property type="match status" value="1"/>
</dbReference>
<accession>A0A1L5BLD1</accession>
<gene>
    <name evidence="7" type="ORF">SIDU_03185</name>
</gene>
<evidence type="ECO:0000256" key="1">
    <source>
        <dbReference type="ARBA" id="ARBA00000085"/>
    </source>
</evidence>
<name>A0A1L5BLD1_SPHIB</name>
<keyword evidence="3" id="KW-0808">Transferase</keyword>
<dbReference type="InterPro" id="IPR036890">
    <property type="entry name" value="HATPase_C_sf"/>
</dbReference>
<evidence type="ECO:0000256" key="3">
    <source>
        <dbReference type="ARBA" id="ARBA00022679"/>
    </source>
</evidence>
<evidence type="ECO:0000313" key="8">
    <source>
        <dbReference type="Proteomes" id="UP000004550"/>
    </source>
</evidence>
<dbReference type="AlphaFoldDB" id="A0A1L5BLD1"/>
<proteinExistence type="predicted"/>
<dbReference type="GO" id="GO:0000160">
    <property type="term" value="P:phosphorelay signal transduction system"/>
    <property type="evidence" value="ECO:0007669"/>
    <property type="project" value="UniProtKB-KW"/>
</dbReference>
<evidence type="ECO:0000313" key="7">
    <source>
        <dbReference type="EMBL" id="APL93602.1"/>
    </source>
</evidence>
<dbReference type="SMART" id="SM00387">
    <property type="entry name" value="HATPase_c"/>
    <property type="match status" value="1"/>
</dbReference>
<sequence length="460" mass="49216">MNMPAHPAIIRATVAADGRLLSADAPVLALQQEAGGDLGSALAIPQLAAMARLAAHLGIALSRPVVAAAERGDIDMWVRAKPEAERVQLSIIDWHERQAVAAPLDLARRETDIAALSDGWTWQIDTQLRFQMVLEGLGGEGALPSAPPLPGSRFTSFFELRADADGDLAILRGFAQRRAFRDQVAGLTSDPAQRFILSGFPMFDLAGQLVGYRGKALPVDRAVAAPLATPEPLLFYPAEFGKRLDRYLRRPLGRIIANADSIGAQLEGPLRPDYLGYAGDISAAGRHLMALIDDLADLQAIDRPDFSVAAEEIDLADVGRRAAGLFLVKARDRGIGILAPALEEAEPAIGEFRRALQILMNLVGNAVRYAPEGSTVRIETGRLGGQAWIAVLDQGDGIAADSRERIFDKFERLGRGDAGGSGLGLYISRRLARAMGGDIHIDDAPEGGARFTLLLPALQN</sequence>
<dbReference type="PROSITE" id="PS50109">
    <property type="entry name" value="HIS_KIN"/>
    <property type="match status" value="1"/>
</dbReference>
<dbReference type="Proteomes" id="UP000004550">
    <property type="component" value="Chromosome"/>
</dbReference>
<evidence type="ECO:0000256" key="4">
    <source>
        <dbReference type="ARBA" id="ARBA00022777"/>
    </source>
</evidence>
<dbReference type="InterPro" id="IPR005467">
    <property type="entry name" value="His_kinase_dom"/>
</dbReference>
<dbReference type="GO" id="GO:0004673">
    <property type="term" value="F:protein histidine kinase activity"/>
    <property type="evidence" value="ECO:0007669"/>
    <property type="project" value="UniProtKB-EC"/>
</dbReference>
<dbReference type="SUPFAM" id="SSF55874">
    <property type="entry name" value="ATPase domain of HSP90 chaperone/DNA topoisomerase II/histidine kinase"/>
    <property type="match status" value="1"/>
</dbReference>
<dbReference type="PANTHER" id="PTHR43711">
    <property type="entry name" value="TWO-COMPONENT HISTIDINE KINASE"/>
    <property type="match status" value="1"/>
</dbReference>
<organism evidence="7 8">
    <name type="scientific">Sphingobium indicum (strain DSM 16412 / CCM 7286 / MTCC 6364 / B90A)</name>
    <dbReference type="NCBI Taxonomy" id="861109"/>
    <lineage>
        <taxon>Bacteria</taxon>
        <taxon>Pseudomonadati</taxon>
        <taxon>Pseudomonadota</taxon>
        <taxon>Alphaproteobacteria</taxon>
        <taxon>Sphingomonadales</taxon>
        <taxon>Sphingomonadaceae</taxon>
        <taxon>Sphingobium</taxon>
    </lineage>
</organism>
<dbReference type="Gene3D" id="3.30.565.10">
    <property type="entry name" value="Histidine kinase-like ATPase, C-terminal domain"/>
    <property type="match status" value="1"/>
</dbReference>
<evidence type="ECO:0000256" key="2">
    <source>
        <dbReference type="ARBA" id="ARBA00012438"/>
    </source>
</evidence>
<dbReference type="EC" id="2.7.13.3" evidence="2"/>
<protein>
    <recommendedName>
        <fullName evidence="2">histidine kinase</fullName>
        <ecNumber evidence="2">2.7.13.3</ecNumber>
    </recommendedName>
</protein>
<dbReference type="PRINTS" id="PR00344">
    <property type="entry name" value="BCTRLSENSOR"/>
</dbReference>